<feature type="region of interest" description="Disordered" evidence="1">
    <location>
        <begin position="169"/>
        <end position="188"/>
    </location>
</feature>
<organism evidence="3 4">
    <name type="scientific">Sphingomonas leidyi</name>
    <dbReference type="NCBI Taxonomy" id="68569"/>
    <lineage>
        <taxon>Bacteria</taxon>
        <taxon>Pseudomonadati</taxon>
        <taxon>Pseudomonadota</taxon>
        <taxon>Alphaproteobacteria</taxon>
        <taxon>Sphingomonadales</taxon>
        <taxon>Sphingomonadaceae</taxon>
        <taxon>Sphingomonas</taxon>
    </lineage>
</organism>
<gene>
    <name evidence="3" type="ORF">FHR20_003122</name>
</gene>
<feature type="transmembrane region" description="Helical" evidence="2">
    <location>
        <begin position="12"/>
        <end position="37"/>
    </location>
</feature>
<evidence type="ECO:0000256" key="2">
    <source>
        <dbReference type="SAM" id="Phobius"/>
    </source>
</evidence>
<keyword evidence="3" id="KW-0540">Nuclease</keyword>
<dbReference type="RefSeq" id="WP_167300435.1">
    <property type="nucleotide sequence ID" value="NZ_JAASQV010000002.1"/>
</dbReference>
<keyword evidence="3" id="KW-0378">Hydrolase</keyword>
<keyword evidence="2" id="KW-0472">Membrane</keyword>
<dbReference type="EMBL" id="JAASQV010000002">
    <property type="protein sequence ID" value="NIJ66160.1"/>
    <property type="molecule type" value="Genomic_DNA"/>
</dbReference>
<evidence type="ECO:0000313" key="3">
    <source>
        <dbReference type="EMBL" id="NIJ66160.1"/>
    </source>
</evidence>
<keyword evidence="2" id="KW-1133">Transmembrane helix</keyword>
<keyword evidence="4" id="KW-1185">Reference proteome</keyword>
<evidence type="ECO:0000256" key="1">
    <source>
        <dbReference type="SAM" id="MobiDB-lite"/>
    </source>
</evidence>
<feature type="compositionally biased region" description="Pro residues" evidence="1">
    <location>
        <begin position="67"/>
        <end position="91"/>
    </location>
</feature>
<comment type="caution">
    <text evidence="3">The sequence shown here is derived from an EMBL/GenBank/DDBJ whole genome shotgun (WGS) entry which is preliminary data.</text>
</comment>
<dbReference type="Gene3D" id="1.10.150.20">
    <property type="entry name" value="5' to 3' exonuclease, C-terminal subdomain"/>
    <property type="match status" value="1"/>
</dbReference>
<sequence length="261" mass="27438">MNSTEPLFNGAPLWLTLPFAAIALGALFALLVLWWGARLAGRRRNARAEIEEYNEEYREDAAQARPITPPVAPSPPPLAEPPLAPPAPEPEPVAEIVPAPLPPVVEEAEPAAEAAAQPVDAQRVDEMPAPEPLADEPIAAAAPLDATPASLASDVAEPMHTPEAAAAAVEPAATPEPAPAGPAADDLTRMKGVGPRLAERLASVGITRFAQLAALTPQEADTLDARLGDFQGRIHRDRWIEQASFLAKEDIAGFEGVFGKL</sequence>
<protein>
    <submittedName>
        <fullName evidence="3">Putative flap endonuclease-1-like 5' DNA nuclease</fullName>
    </submittedName>
</protein>
<dbReference type="AlphaFoldDB" id="A0A7X5V254"/>
<proteinExistence type="predicted"/>
<dbReference type="Proteomes" id="UP000564677">
    <property type="component" value="Unassembled WGS sequence"/>
</dbReference>
<name>A0A7X5V254_9SPHN</name>
<evidence type="ECO:0000313" key="4">
    <source>
        <dbReference type="Proteomes" id="UP000564677"/>
    </source>
</evidence>
<reference evidence="3 4" key="1">
    <citation type="submission" date="2020-03" db="EMBL/GenBank/DDBJ databases">
        <title>Genomic Encyclopedia of Type Strains, Phase IV (KMG-IV): sequencing the most valuable type-strain genomes for metagenomic binning, comparative biology and taxonomic classification.</title>
        <authorList>
            <person name="Goeker M."/>
        </authorList>
    </citation>
    <scope>NUCLEOTIDE SEQUENCE [LARGE SCALE GENOMIC DNA]</scope>
    <source>
        <strain evidence="3 4">DSM 4733</strain>
    </source>
</reference>
<feature type="region of interest" description="Disordered" evidence="1">
    <location>
        <begin position="57"/>
        <end position="95"/>
    </location>
</feature>
<feature type="region of interest" description="Disordered" evidence="1">
    <location>
        <begin position="107"/>
        <end position="129"/>
    </location>
</feature>
<accession>A0A7X5V254</accession>
<keyword evidence="3" id="KW-0255">Endonuclease</keyword>
<dbReference type="GO" id="GO:0004519">
    <property type="term" value="F:endonuclease activity"/>
    <property type="evidence" value="ECO:0007669"/>
    <property type="project" value="UniProtKB-KW"/>
</dbReference>
<keyword evidence="2" id="KW-0812">Transmembrane</keyword>